<evidence type="ECO:0000313" key="14">
    <source>
        <dbReference type="Proteomes" id="UP000440732"/>
    </source>
</evidence>
<evidence type="ECO:0000313" key="17">
    <source>
        <dbReference type="Proteomes" id="UP000476176"/>
    </source>
</evidence>
<organism evidence="4 15">
    <name type="scientific">Phytophthora fragariae</name>
    <dbReference type="NCBI Taxonomy" id="53985"/>
    <lineage>
        <taxon>Eukaryota</taxon>
        <taxon>Sar</taxon>
        <taxon>Stramenopiles</taxon>
        <taxon>Oomycota</taxon>
        <taxon>Peronosporomycetes</taxon>
        <taxon>Peronosporales</taxon>
        <taxon>Peronosporaceae</taxon>
        <taxon>Phytophthora</taxon>
    </lineage>
</organism>
<name>A0A6A3RJI6_9STRA</name>
<evidence type="ECO:0000313" key="2">
    <source>
        <dbReference type="EMBL" id="KAE8992533.1"/>
    </source>
</evidence>
<evidence type="ECO:0000313" key="3">
    <source>
        <dbReference type="EMBL" id="KAE9092240.1"/>
    </source>
</evidence>
<dbReference type="Proteomes" id="UP000460718">
    <property type="component" value="Unassembled WGS sequence"/>
</dbReference>
<proteinExistence type="predicted"/>
<dbReference type="AlphaFoldDB" id="A0A6A3RJI6"/>
<dbReference type="EMBL" id="QXGD01001399">
    <property type="protein sequence ID" value="KAE9207006.1"/>
    <property type="molecule type" value="Genomic_DNA"/>
</dbReference>
<gene>
    <name evidence="9" type="ORF">PF001_g17703</name>
    <name evidence="8" type="ORF">PF002_g19830</name>
    <name evidence="7" type="ORF">PF004_g17375</name>
    <name evidence="6" type="ORF">PF005_g18579</name>
    <name evidence="5" type="ORF">PF006_g17510</name>
    <name evidence="4" type="ORF">PF007_g16526</name>
    <name evidence="1" type="ORF">PF009_g19499</name>
    <name evidence="3" type="ORF">PF010_g17882</name>
    <name evidence="2" type="ORF">PF011_g17515</name>
</gene>
<dbReference type="Proteomes" id="UP000433483">
    <property type="component" value="Unassembled WGS sequence"/>
</dbReference>
<evidence type="ECO:0000313" key="18">
    <source>
        <dbReference type="Proteomes" id="UP000488956"/>
    </source>
</evidence>
<dbReference type="Proteomes" id="UP000429523">
    <property type="component" value="Unassembled WGS sequence"/>
</dbReference>
<dbReference type="Gene3D" id="3.40.50.360">
    <property type="match status" value="1"/>
</dbReference>
<dbReference type="Proteomes" id="UP000488956">
    <property type="component" value="Unassembled WGS sequence"/>
</dbReference>
<dbReference type="Proteomes" id="UP000437068">
    <property type="component" value="Unassembled WGS sequence"/>
</dbReference>
<dbReference type="EMBL" id="QXFX01001326">
    <property type="protein sequence ID" value="KAE9092240.1"/>
    <property type="molecule type" value="Genomic_DNA"/>
</dbReference>
<dbReference type="EMBL" id="QXFW01001328">
    <property type="protein sequence ID" value="KAE8992533.1"/>
    <property type="molecule type" value="Genomic_DNA"/>
</dbReference>
<protein>
    <submittedName>
        <fullName evidence="4">Uncharacterized protein</fullName>
    </submittedName>
</protein>
<evidence type="ECO:0000313" key="4">
    <source>
        <dbReference type="EMBL" id="KAE9097733.1"/>
    </source>
</evidence>
<accession>A0A6A3RJI6</accession>
<dbReference type="EMBL" id="QXGF01001384">
    <property type="protein sequence ID" value="KAE8930411.1"/>
    <property type="molecule type" value="Genomic_DNA"/>
</dbReference>
<dbReference type="Proteomes" id="UP000440732">
    <property type="component" value="Unassembled WGS sequence"/>
</dbReference>
<reference evidence="10 11" key="1">
    <citation type="submission" date="2018-08" db="EMBL/GenBank/DDBJ databases">
        <title>Genomic investigation of the strawberry pathogen Phytophthora fragariae indicates pathogenicity is determined by transcriptional variation in three key races.</title>
        <authorList>
            <person name="Adams T.M."/>
            <person name="Armitage A.D."/>
            <person name="Sobczyk M.K."/>
            <person name="Bates H.J."/>
            <person name="Dunwell J.M."/>
            <person name="Nellist C.F."/>
            <person name="Harrison R.J."/>
        </authorList>
    </citation>
    <scope>NUCLEOTIDE SEQUENCE [LARGE SCALE GENOMIC DNA]</scope>
    <source>
        <strain evidence="9 12">A4</strain>
        <strain evidence="8 13">BC-1</strain>
        <strain evidence="7 17">BC-23</strain>
        <strain evidence="6 11">NOV-27</strain>
        <strain evidence="5 14">NOV-5</strain>
        <strain evidence="4 15">NOV-71</strain>
        <strain evidence="1 10">NOV-9</strain>
        <strain evidence="3 18">ONT-3</strain>
        <strain evidence="2 16">SCRP245</strain>
    </source>
</reference>
<dbReference type="InterPro" id="IPR029039">
    <property type="entry name" value="Flavoprotein-like_sf"/>
</dbReference>
<evidence type="ECO:0000313" key="5">
    <source>
        <dbReference type="EMBL" id="KAE9123029.1"/>
    </source>
</evidence>
<comment type="caution">
    <text evidence="4">The sequence shown here is derived from an EMBL/GenBank/DDBJ whole genome shotgun (WGS) entry which is preliminary data.</text>
</comment>
<evidence type="ECO:0000313" key="16">
    <source>
        <dbReference type="Proteomes" id="UP000460718"/>
    </source>
</evidence>
<evidence type="ECO:0000313" key="1">
    <source>
        <dbReference type="EMBL" id="KAE8930411.1"/>
    </source>
</evidence>
<keyword evidence="11" id="KW-1185">Reference proteome</keyword>
<evidence type="ECO:0000313" key="10">
    <source>
        <dbReference type="Proteomes" id="UP000429523"/>
    </source>
</evidence>
<evidence type="ECO:0000313" key="15">
    <source>
        <dbReference type="Proteomes" id="UP000441208"/>
    </source>
</evidence>
<dbReference type="EMBL" id="QXGB01001359">
    <property type="protein sequence ID" value="KAE9192124.1"/>
    <property type="molecule type" value="Genomic_DNA"/>
</dbReference>
<evidence type="ECO:0000313" key="8">
    <source>
        <dbReference type="EMBL" id="KAE9207006.1"/>
    </source>
</evidence>
<evidence type="ECO:0000313" key="7">
    <source>
        <dbReference type="EMBL" id="KAE9206159.1"/>
    </source>
</evidence>
<dbReference type="Proteomes" id="UP000476176">
    <property type="component" value="Unassembled WGS sequence"/>
</dbReference>
<dbReference type="Proteomes" id="UP000440367">
    <property type="component" value="Unassembled WGS sequence"/>
</dbReference>
<evidence type="ECO:0000313" key="9">
    <source>
        <dbReference type="EMBL" id="KAE9294594.1"/>
    </source>
</evidence>
<dbReference type="EMBL" id="QXGC01001297">
    <property type="protein sequence ID" value="KAE9206159.1"/>
    <property type="molecule type" value="Genomic_DNA"/>
</dbReference>
<evidence type="ECO:0000313" key="12">
    <source>
        <dbReference type="Proteomes" id="UP000437068"/>
    </source>
</evidence>
<evidence type="ECO:0000313" key="11">
    <source>
        <dbReference type="Proteomes" id="UP000433483"/>
    </source>
</evidence>
<sequence length="71" mass="7195">MANVADVANLASSLQAGVTSVLGVKADFKAHLPIATPGVLEDADGMLLGIPTRFDMLPAQAKDLFDASGGI</sequence>
<dbReference type="EMBL" id="QXGE01001302">
    <property type="protein sequence ID" value="KAE9294594.1"/>
    <property type="molecule type" value="Genomic_DNA"/>
</dbReference>
<evidence type="ECO:0000313" key="6">
    <source>
        <dbReference type="EMBL" id="KAE9192124.1"/>
    </source>
</evidence>
<dbReference type="EMBL" id="QXFZ01001069">
    <property type="protein sequence ID" value="KAE9097733.1"/>
    <property type="molecule type" value="Genomic_DNA"/>
</dbReference>
<dbReference type="Proteomes" id="UP000441208">
    <property type="component" value="Unassembled WGS sequence"/>
</dbReference>
<dbReference type="OrthoDB" id="504689at2759"/>
<evidence type="ECO:0000313" key="13">
    <source>
        <dbReference type="Proteomes" id="UP000440367"/>
    </source>
</evidence>
<dbReference type="SUPFAM" id="SSF52218">
    <property type="entry name" value="Flavoproteins"/>
    <property type="match status" value="1"/>
</dbReference>
<dbReference type="EMBL" id="QXGA01001298">
    <property type="protein sequence ID" value="KAE9123029.1"/>
    <property type="molecule type" value="Genomic_DNA"/>
</dbReference>